<sequence length="120" mass="12986">MMGSAGRVGGHYIVNRLPEAGRTGGAGRYCQAACQGGAGRVSALHLSTGQPRARVVSERHKNPENDAGLITFSRSWCGGSGGLSIRRACKVFSRARAQEGREDFHREEMGREERKKLSDI</sequence>
<organism evidence="2 3">
    <name type="scientific">Acetobacter senegalensis</name>
    <dbReference type="NCBI Taxonomy" id="446692"/>
    <lineage>
        <taxon>Bacteria</taxon>
        <taxon>Pseudomonadati</taxon>
        <taxon>Pseudomonadota</taxon>
        <taxon>Alphaproteobacteria</taxon>
        <taxon>Acetobacterales</taxon>
        <taxon>Acetobacteraceae</taxon>
        <taxon>Acetobacter</taxon>
    </lineage>
</organism>
<gene>
    <name evidence="2" type="ORF">HK16_11855</name>
</gene>
<evidence type="ECO:0000313" key="3">
    <source>
        <dbReference type="Proteomes" id="UP000195072"/>
    </source>
</evidence>
<name>A0A252EI90_9PROT</name>
<accession>A0A252EI90</accession>
<dbReference type="Proteomes" id="UP000195072">
    <property type="component" value="Unassembled WGS sequence"/>
</dbReference>
<feature type="region of interest" description="Disordered" evidence="1">
    <location>
        <begin position="99"/>
        <end position="120"/>
    </location>
</feature>
<reference evidence="2 3" key="1">
    <citation type="submission" date="2014-06" db="EMBL/GenBank/DDBJ databases">
        <authorList>
            <person name="Ju J."/>
            <person name="Zhang J."/>
        </authorList>
    </citation>
    <scope>NUCLEOTIDE SEQUENCE [LARGE SCALE GENOMIC DNA]</scope>
    <source>
        <strain evidence="2">DmL_050</strain>
    </source>
</reference>
<dbReference type="EMBL" id="JOOZ01000039">
    <property type="protein sequence ID" value="OUL66175.1"/>
    <property type="molecule type" value="Genomic_DNA"/>
</dbReference>
<comment type="caution">
    <text evidence="2">The sequence shown here is derived from an EMBL/GenBank/DDBJ whole genome shotgun (WGS) entry which is preliminary data.</text>
</comment>
<protein>
    <submittedName>
        <fullName evidence="2">Uncharacterized protein</fullName>
    </submittedName>
</protein>
<proteinExistence type="predicted"/>
<evidence type="ECO:0000313" key="2">
    <source>
        <dbReference type="EMBL" id="OUL66175.1"/>
    </source>
</evidence>
<dbReference type="AlphaFoldDB" id="A0A252EI90"/>
<evidence type="ECO:0000256" key="1">
    <source>
        <dbReference type="SAM" id="MobiDB-lite"/>
    </source>
</evidence>